<evidence type="ECO:0000259" key="3">
    <source>
        <dbReference type="Pfam" id="PF24672"/>
    </source>
</evidence>
<dbReference type="Proteomes" id="UP000549911">
    <property type="component" value="Unassembled WGS sequence"/>
</dbReference>
<dbReference type="Pfam" id="PF24672">
    <property type="entry name" value="DUF7654"/>
    <property type="match status" value="1"/>
</dbReference>
<feature type="transmembrane region" description="Helical" evidence="2">
    <location>
        <begin position="273"/>
        <end position="294"/>
    </location>
</feature>
<reference evidence="5 6" key="1">
    <citation type="submission" date="2020-07" db="EMBL/GenBank/DDBJ databases">
        <authorList>
            <person name="Partida-Martinez L."/>
            <person name="Huntemann M."/>
            <person name="Clum A."/>
            <person name="Wang J."/>
            <person name="Palaniappan K."/>
            <person name="Ritter S."/>
            <person name="Chen I.-M."/>
            <person name="Stamatis D."/>
            <person name="Reddy T."/>
            <person name="O'Malley R."/>
            <person name="Daum C."/>
            <person name="Shapiro N."/>
            <person name="Ivanova N."/>
            <person name="Kyrpides N."/>
            <person name="Woyke T."/>
        </authorList>
    </citation>
    <scope>NUCLEOTIDE SEQUENCE [LARGE SCALE GENOMIC DNA]</scope>
    <source>
        <strain evidence="5 6">AT2.17</strain>
    </source>
</reference>
<evidence type="ECO:0000256" key="1">
    <source>
        <dbReference type="SAM" id="MobiDB-lite"/>
    </source>
</evidence>
<keyword evidence="2" id="KW-0472">Membrane</keyword>
<sequence length="666" mass="71039">MPERTVPDGEPADDRTSAERPPADVPSWRSSRLFGGWPDRLEVLLPLLAYAVISLAGLSTSSLGLLSVEGTGQGADQWGTSLPIRSDEWLTQAPIDLSVLAHGSSTAPSLSQDPDLIYQISSGQVVESVLFHEGNLLRLGPWLPDEMLFSAFRAWPWLLLVLALPPLLRRMGASRPMSWLGLVLVFLAPASLWWSFMPVRIMAFAAAGSYVLWLARDRMVAGRRVTALLQAGLAGILLARLVTYYVPWSLTLGVPLVIATGVYLVADRATRRQALLTVGAGALVSVAVLAGTLLENAASLSAELNTVYPGLRRVTGAAQTPAQLFGGPALFEMEDGAAPTLLNQSEISSGFLVCALWAVVVWRRAWAASTTAQRGAIATLAAFTALWSAWAMFDWGPVGEHIPLLSSVLPVRAAQTVGFPATLLLVLLVSRLSGSSSRLAVAAAVTTGVATAYGASDARKALPDLTTWQVWLAVLAVSAIAYAVTRWPLRAWPVGLALAVCLAAGIDANPIVRGVGELRSSPAANSVRSLVARAEADGTLIAANSMAANALLVANGAPTLTGNQVTGPIVSEWENIDPDHEYEDVWNRGASYLYVAFDGERDAPWVEEAAPDVIVVHTRACWLAESDLDVGYVVSTLEITGPCVKPLRPFRWYGGTQYVYELREPG</sequence>
<feature type="region of interest" description="Disordered" evidence="1">
    <location>
        <begin position="1"/>
        <end position="26"/>
    </location>
</feature>
<keyword evidence="2" id="KW-0812">Transmembrane</keyword>
<organism evidence="5 6">
    <name type="scientific">Nocardioides cavernae</name>
    <dbReference type="NCBI Taxonomy" id="1921566"/>
    <lineage>
        <taxon>Bacteria</taxon>
        <taxon>Bacillati</taxon>
        <taxon>Actinomycetota</taxon>
        <taxon>Actinomycetes</taxon>
        <taxon>Propionibacteriales</taxon>
        <taxon>Nocardioidaceae</taxon>
        <taxon>Nocardioides</taxon>
    </lineage>
</organism>
<feature type="transmembrane region" description="Helical" evidence="2">
    <location>
        <begin position="248"/>
        <end position="266"/>
    </location>
</feature>
<feature type="transmembrane region" description="Helical" evidence="2">
    <location>
        <begin position="468"/>
        <end position="485"/>
    </location>
</feature>
<feature type="transmembrane region" description="Helical" evidence="2">
    <location>
        <begin position="225"/>
        <end position="242"/>
    </location>
</feature>
<proteinExistence type="predicted"/>
<name>A0A7Y9GZA5_9ACTN</name>
<feature type="domain" description="DUF7657" evidence="4">
    <location>
        <begin position="172"/>
        <end position="430"/>
    </location>
</feature>
<keyword evidence="2" id="KW-1133">Transmembrane helix</keyword>
<dbReference type="InterPro" id="IPR056074">
    <property type="entry name" value="DUF7657"/>
</dbReference>
<gene>
    <name evidence="5" type="ORF">F4692_000210</name>
</gene>
<evidence type="ECO:0000313" key="5">
    <source>
        <dbReference type="EMBL" id="NYE35106.1"/>
    </source>
</evidence>
<feature type="compositionally biased region" description="Basic and acidic residues" evidence="1">
    <location>
        <begin position="1"/>
        <end position="22"/>
    </location>
</feature>
<feature type="transmembrane region" description="Helical" evidence="2">
    <location>
        <begin position="375"/>
        <end position="393"/>
    </location>
</feature>
<feature type="transmembrane region" description="Helical" evidence="2">
    <location>
        <begin position="492"/>
        <end position="512"/>
    </location>
</feature>
<keyword evidence="6" id="KW-1185">Reference proteome</keyword>
<dbReference type="AlphaFoldDB" id="A0A7Y9GZA5"/>
<comment type="caution">
    <text evidence="5">The sequence shown here is derived from an EMBL/GenBank/DDBJ whole genome shotgun (WGS) entry which is preliminary data.</text>
</comment>
<evidence type="ECO:0000259" key="4">
    <source>
        <dbReference type="Pfam" id="PF24677"/>
    </source>
</evidence>
<feature type="transmembrane region" description="Helical" evidence="2">
    <location>
        <begin position="413"/>
        <end position="432"/>
    </location>
</feature>
<feature type="transmembrane region" description="Helical" evidence="2">
    <location>
        <begin position="347"/>
        <end position="363"/>
    </location>
</feature>
<dbReference type="Pfam" id="PF24677">
    <property type="entry name" value="DUF7657"/>
    <property type="match status" value="1"/>
</dbReference>
<feature type="transmembrane region" description="Helical" evidence="2">
    <location>
        <begin position="439"/>
        <end position="456"/>
    </location>
</feature>
<evidence type="ECO:0008006" key="7">
    <source>
        <dbReference type="Google" id="ProtNLM"/>
    </source>
</evidence>
<dbReference type="InterPro" id="IPR056071">
    <property type="entry name" value="DUF7654"/>
</dbReference>
<dbReference type="RefSeq" id="WP_179617803.1">
    <property type="nucleotide sequence ID" value="NZ_JACCBW010000001.1"/>
</dbReference>
<dbReference type="EMBL" id="JACCBW010000001">
    <property type="protein sequence ID" value="NYE35106.1"/>
    <property type="molecule type" value="Genomic_DNA"/>
</dbReference>
<reference evidence="5 6" key="2">
    <citation type="submission" date="2020-08" db="EMBL/GenBank/DDBJ databases">
        <title>The Agave Microbiome: Exploring the role of microbial communities in plant adaptations to desert environments.</title>
        <authorList>
            <person name="Partida-Martinez L.P."/>
        </authorList>
    </citation>
    <scope>NUCLEOTIDE SEQUENCE [LARGE SCALE GENOMIC DNA]</scope>
    <source>
        <strain evidence="5 6">AT2.17</strain>
    </source>
</reference>
<evidence type="ECO:0000256" key="2">
    <source>
        <dbReference type="SAM" id="Phobius"/>
    </source>
</evidence>
<protein>
    <recommendedName>
        <fullName evidence="7">Glycosyltransferase RgtA/B/C/D-like domain-containing protein</fullName>
    </recommendedName>
</protein>
<accession>A0A7Y9GZA5</accession>
<feature type="domain" description="DUF7654" evidence="3">
    <location>
        <begin position="518"/>
        <end position="663"/>
    </location>
</feature>
<evidence type="ECO:0000313" key="6">
    <source>
        <dbReference type="Proteomes" id="UP000549911"/>
    </source>
</evidence>
<feature type="transmembrane region" description="Helical" evidence="2">
    <location>
        <begin position="180"/>
        <end position="213"/>
    </location>
</feature>